<comment type="similarity">
    <text evidence="1">Belongs to the CoA-transferase III family.</text>
</comment>
<dbReference type="PANTHER" id="PTHR48207">
    <property type="entry name" value="SUCCINATE--HYDROXYMETHYLGLUTARATE COA-TRANSFERASE"/>
    <property type="match status" value="1"/>
</dbReference>
<dbReference type="InterPro" id="IPR044855">
    <property type="entry name" value="CoA-Trfase_III_dom3_sf"/>
</dbReference>
<sequence length="441" mass="48114">MFPNAAARLSYAVQTVLRHQVKPKHIGCRCFATSSKADPPTVTAEHPLSGVRILDMTRIISGPYCTMILADMGAEVIKIERPFYGGDEARKWGPPFLSQSKDATYFLAVNRNKKSAAIDLKRGKDIIYELAKKCDVLVENYVPGKLAEYGLGYEQVRKVAPQLIYCSMTGYGSVGPYAKRPGYDVIASSMSGLVHITGQPDGPPCKVGTAVTDIATGLYAHGAILAALLQRQRTGHGQKIDVDLLSTGVSLLINVASNYLNAGIEAHRWGTAHSSIVPYQSFKTADGYLTLGTGSDDQFRELCRLLQITDIADNAKFKTNKDRVSNRNELIALLENILAKKSSKDWMETFEGASFPVGPVNNIREVFEDEHIQSIGLVKTLQHPCDGSIKVVGPPVAYSESKNDARTAPPMMGQHTDEVLSELLGFSAKEIADLRGKRVIE</sequence>
<dbReference type="SUPFAM" id="SSF89796">
    <property type="entry name" value="CoA-transferase family III (CaiB/BaiF)"/>
    <property type="match status" value="1"/>
</dbReference>
<dbReference type="GO" id="GO:0047369">
    <property type="term" value="F:succinate-hydroxymethylglutarate CoA-transferase activity"/>
    <property type="evidence" value="ECO:0007669"/>
    <property type="project" value="TreeGrafter"/>
</dbReference>
<evidence type="ECO:0000313" key="3">
    <source>
        <dbReference type="EMBL" id="CAD6994356.1"/>
    </source>
</evidence>
<keyword evidence="4" id="KW-1185">Reference proteome</keyword>
<gene>
    <name evidence="3" type="ORF">CCAP1982_LOCUS3110</name>
</gene>
<dbReference type="InterPro" id="IPR023606">
    <property type="entry name" value="CoA-Trfase_III_dom_1_sf"/>
</dbReference>
<comment type="caution">
    <text evidence="3">The sequence shown here is derived from an EMBL/GenBank/DDBJ whole genome shotgun (WGS) entry which is preliminary data.</text>
</comment>
<dbReference type="GO" id="GO:0005739">
    <property type="term" value="C:mitochondrion"/>
    <property type="evidence" value="ECO:0007669"/>
    <property type="project" value="TreeGrafter"/>
</dbReference>
<dbReference type="Gene3D" id="3.40.50.10540">
    <property type="entry name" value="Crotonobetainyl-coa:carnitine coa-transferase, domain 1"/>
    <property type="match status" value="1"/>
</dbReference>
<evidence type="ECO:0000256" key="1">
    <source>
        <dbReference type="ARBA" id="ARBA00008383"/>
    </source>
</evidence>
<keyword evidence="2" id="KW-0808">Transferase</keyword>
<dbReference type="Gene3D" id="3.30.1540.10">
    <property type="entry name" value="formyl-coa transferase, domain 3"/>
    <property type="match status" value="1"/>
</dbReference>
<dbReference type="Proteomes" id="UP000606786">
    <property type="component" value="Unassembled WGS sequence"/>
</dbReference>
<evidence type="ECO:0000256" key="2">
    <source>
        <dbReference type="ARBA" id="ARBA00022679"/>
    </source>
</evidence>
<dbReference type="PANTHER" id="PTHR48207:SF3">
    <property type="entry name" value="SUCCINATE--HYDROXYMETHYLGLUTARATE COA-TRANSFERASE"/>
    <property type="match status" value="1"/>
</dbReference>
<dbReference type="EMBL" id="CAJHJT010000001">
    <property type="protein sequence ID" value="CAD6994356.1"/>
    <property type="molecule type" value="Genomic_DNA"/>
</dbReference>
<dbReference type="FunFam" id="3.40.50.10540:FF:000005">
    <property type="entry name" value="succinate--hydroxymethylglutarate CoA-transferase isoform X1"/>
    <property type="match status" value="1"/>
</dbReference>
<organism evidence="3 4">
    <name type="scientific">Ceratitis capitata</name>
    <name type="common">Mediterranean fruit fly</name>
    <name type="synonym">Tephritis capitata</name>
    <dbReference type="NCBI Taxonomy" id="7213"/>
    <lineage>
        <taxon>Eukaryota</taxon>
        <taxon>Metazoa</taxon>
        <taxon>Ecdysozoa</taxon>
        <taxon>Arthropoda</taxon>
        <taxon>Hexapoda</taxon>
        <taxon>Insecta</taxon>
        <taxon>Pterygota</taxon>
        <taxon>Neoptera</taxon>
        <taxon>Endopterygota</taxon>
        <taxon>Diptera</taxon>
        <taxon>Brachycera</taxon>
        <taxon>Muscomorpha</taxon>
        <taxon>Tephritoidea</taxon>
        <taxon>Tephritidae</taxon>
        <taxon>Ceratitis</taxon>
        <taxon>Ceratitis</taxon>
    </lineage>
</organism>
<name>A0A811U889_CERCA</name>
<reference evidence="3" key="1">
    <citation type="submission" date="2020-11" db="EMBL/GenBank/DDBJ databases">
        <authorList>
            <person name="Whitehead M."/>
        </authorList>
    </citation>
    <scope>NUCLEOTIDE SEQUENCE</scope>
    <source>
        <strain evidence="3">EGII</strain>
    </source>
</reference>
<dbReference type="Pfam" id="PF02515">
    <property type="entry name" value="CoA_transf_3"/>
    <property type="match status" value="1"/>
</dbReference>
<accession>A0A811U889</accession>
<dbReference type="InterPro" id="IPR003673">
    <property type="entry name" value="CoA-Trfase_fam_III"/>
</dbReference>
<evidence type="ECO:0000313" key="4">
    <source>
        <dbReference type="Proteomes" id="UP000606786"/>
    </source>
</evidence>
<dbReference type="AlphaFoldDB" id="A0A811U889"/>
<dbReference type="OrthoDB" id="5863171at2759"/>
<dbReference type="InterPro" id="IPR050483">
    <property type="entry name" value="CoA-transferase_III_domain"/>
</dbReference>
<protein>
    <submittedName>
        <fullName evidence="3">(Mediterranean fruit fly) hypothetical protein</fullName>
    </submittedName>
</protein>
<proteinExistence type="inferred from homology"/>